<proteinExistence type="predicted"/>
<dbReference type="SUPFAM" id="SSF56801">
    <property type="entry name" value="Acetyl-CoA synthetase-like"/>
    <property type="match status" value="1"/>
</dbReference>
<keyword evidence="1" id="KW-0547">Nucleotide-binding</keyword>
<dbReference type="InterPro" id="IPR000873">
    <property type="entry name" value="AMP-dep_synth/lig_dom"/>
</dbReference>
<evidence type="ECO:0000259" key="3">
    <source>
        <dbReference type="Pfam" id="PF00501"/>
    </source>
</evidence>
<dbReference type="Gene3D" id="3.40.50.12780">
    <property type="entry name" value="N-terminal domain of ligase-like"/>
    <property type="match status" value="2"/>
</dbReference>
<dbReference type="InterPro" id="IPR020845">
    <property type="entry name" value="AMP-binding_CS"/>
</dbReference>
<keyword evidence="5" id="KW-1185">Reference proteome</keyword>
<dbReference type="Pfam" id="PF00501">
    <property type="entry name" value="AMP-binding"/>
    <property type="match status" value="1"/>
</dbReference>
<dbReference type="OrthoDB" id="9803968at2"/>
<dbReference type="PANTHER" id="PTHR43272">
    <property type="entry name" value="LONG-CHAIN-FATTY-ACID--COA LIGASE"/>
    <property type="match status" value="1"/>
</dbReference>
<organism evidence="4 5">
    <name type="scientific">Saccharicrinis carchari</name>
    <dbReference type="NCBI Taxonomy" id="1168039"/>
    <lineage>
        <taxon>Bacteria</taxon>
        <taxon>Pseudomonadati</taxon>
        <taxon>Bacteroidota</taxon>
        <taxon>Bacteroidia</taxon>
        <taxon>Marinilabiliales</taxon>
        <taxon>Marinilabiliaceae</taxon>
        <taxon>Saccharicrinis</taxon>
    </lineage>
</organism>
<evidence type="ECO:0000313" key="4">
    <source>
        <dbReference type="EMBL" id="SMO64835.1"/>
    </source>
</evidence>
<sequence>MIFERTFDILKHLKKTNPKSDVLNAKLNGEWYAFSVVEYHDKAKQFALGLLSLGFKKGDKIATISNNRPEWNFVDMGMAMVGVIHVPIYPTISDEEFKYIFKHSEVKMVIVSDVGLYQTIKPLAKKINSIEHLLTFNDVPGAEKWSMVNKLGVKNMATYKGEYKRVKSTITSSDIASIIYTSGTTGPPKGVMLTHGNFMHNVHGVWDLFPLDVNTRVLSFLPLCHVYERMVNYLFQAKGVSIYYAESLGTIAADMASAKVHAFATVPRVIERIYDRIVSKGEDLSGIKKIIFFWAMRLGERYGIENNNSAFYQWKLKLARKLVFSKWHESFGGHLGLVISGGAALQPRLSRLFFAAGIHLMEGYGLTETAPVIATNHTKLPGNMMIGTVGPVLQNIEVKIATDGEILTKGPCVMKGYYKSPELTAEVIDADGWFHTGDIGQLIKGRFLKITDRKKEMFKTSSGKYIAPQSIENQLKESIFIEQAMVVGESEKFASALISPNFDYLHMWAHEHKVHFRDNKELVKNGEVIKAFQKEVNKTNKYLGEHEHIKRFRLVCEPWSAPTGELSPTLKLKRRVLYNKYANLIRKIYGYESDEENRGTISFYGV</sequence>
<dbReference type="InterPro" id="IPR042099">
    <property type="entry name" value="ANL_N_sf"/>
</dbReference>
<evidence type="ECO:0000256" key="2">
    <source>
        <dbReference type="ARBA" id="ARBA00022840"/>
    </source>
</evidence>
<accession>A0A521CZG3</accession>
<dbReference type="Pfam" id="PF23562">
    <property type="entry name" value="AMP-binding_C_3"/>
    <property type="match status" value="1"/>
</dbReference>
<name>A0A521CZG3_SACCC</name>
<dbReference type="RefSeq" id="WP_142533233.1">
    <property type="nucleotide sequence ID" value="NZ_FXTB01000004.1"/>
</dbReference>
<dbReference type="Proteomes" id="UP000319040">
    <property type="component" value="Unassembled WGS sequence"/>
</dbReference>
<keyword evidence="2" id="KW-0067">ATP-binding</keyword>
<dbReference type="GO" id="GO:0016020">
    <property type="term" value="C:membrane"/>
    <property type="evidence" value="ECO:0007669"/>
    <property type="project" value="TreeGrafter"/>
</dbReference>
<evidence type="ECO:0000256" key="1">
    <source>
        <dbReference type="ARBA" id="ARBA00022741"/>
    </source>
</evidence>
<gene>
    <name evidence="4" type="ORF">SAMN06265379_10469</name>
</gene>
<dbReference type="AlphaFoldDB" id="A0A521CZG3"/>
<reference evidence="4 5" key="1">
    <citation type="submission" date="2017-05" db="EMBL/GenBank/DDBJ databases">
        <authorList>
            <person name="Varghese N."/>
            <person name="Submissions S."/>
        </authorList>
    </citation>
    <scope>NUCLEOTIDE SEQUENCE [LARGE SCALE GENOMIC DNA]</scope>
    <source>
        <strain evidence="4 5">DSM 27040</strain>
    </source>
</reference>
<dbReference type="GO" id="GO:0005524">
    <property type="term" value="F:ATP binding"/>
    <property type="evidence" value="ECO:0007669"/>
    <property type="project" value="UniProtKB-KW"/>
</dbReference>
<dbReference type="CDD" id="cd05907">
    <property type="entry name" value="VL_LC_FACS_like"/>
    <property type="match status" value="1"/>
</dbReference>
<dbReference type="EMBL" id="FXTB01000004">
    <property type="protein sequence ID" value="SMO64835.1"/>
    <property type="molecule type" value="Genomic_DNA"/>
</dbReference>
<feature type="domain" description="AMP-dependent synthetase/ligase" evidence="3">
    <location>
        <begin position="25"/>
        <end position="418"/>
    </location>
</feature>
<protein>
    <submittedName>
        <fullName evidence="4">Long-chain acyl-CoA synthetase</fullName>
    </submittedName>
</protein>
<dbReference type="GO" id="GO:0004467">
    <property type="term" value="F:long-chain fatty acid-CoA ligase activity"/>
    <property type="evidence" value="ECO:0007669"/>
    <property type="project" value="TreeGrafter"/>
</dbReference>
<dbReference type="PANTHER" id="PTHR43272:SF33">
    <property type="entry name" value="AMP-BINDING DOMAIN-CONTAINING PROTEIN-RELATED"/>
    <property type="match status" value="1"/>
</dbReference>
<evidence type="ECO:0000313" key="5">
    <source>
        <dbReference type="Proteomes" id="UP000319040"/>
    </source>
</evidence>
<dbReference type="PROSITE" id="PS00455">
    <property type="entry name" value="AMP_BINDING"/>
    <property type="match status" value="1"/>
</dbReference>